<keyword evidence="3" id="KW-1185">Reference proteome</keyword>
<keyword evidence="1" id="KW-1133">Transmembrane helix</keyword>
<dbReference type="EMBL" id="LNYU01000056">
    <property type="protein sequence ID" value="KTD59103.1"/>
    <property type="molecule type" value="Genomic_DNA"/>
</dbReference>
<keyword evidence="1" id="KW-0472">Membrane</keyword>
<dbReference type="STRING" id="45074.Lsan_2454"/>
<evidence type="ECO:0000313" key="2">
    <source>
        <dbReference type="EMBL" id="KTD59103.1"/>
    </source>
</evidence>
<evidence type="ECO:0000256" key="1">
    <source>
        <dbReference type="SAM" id="Phobius"/>
    </source>
</evidence>
<proteinExistence type="predicted"/>
<feature type="transmembrane region" description="Helical" evidence="1">
    <location>
        <begin position="55"/>
        <end position="78"/>
    </location>
</feature>
<protein>
    <submittedName>
        <fullName evidence="2">Phosphatase</fullName>
    </submittedName>
</protein>
<dbReference type="AlphaFoldDB" id="A0A0W0YQY7"/>
<sequence length="265" mass="30138">MGKLTVEGMTAVEKNKRERADALKILTSKPFNPNDDEQQASLRKYTNNFEYNANLMYLFQGMSTGLTAWGGSWLVGFLLPVPEFANYFLSMFLYCGAAGYILQNFSLDDFHNQLEEMKTIYNWCLKNGQQKYDGTDNTAILTNPDIQRLIKLIAPLCTTEFMLAWKQVSEAEQPKNTFWSSISSAYSFFTAPTPSVDHNRLLDLKASVERRELDVGVFKGVESAVRYFATDPHFRELLMAKVKQPVEQVRGMLPSVLSLNYSKAD</sequence>
<comment type="caution">
    <text evidence="2">The sequence shown here is derived from an EMBL/GenBank/DDBJ whole genome shotgun (WGS) entry which is preliminary data.</text>
</comment>
<dbReference type="PATRIC" id="fig|45074.5.peg.2628"/>
<name>A0A0W0YQY7_9GAMM</name>
<reference evidence="2 3" key="1">
    <citation type="submission" date="2015-11" db="EMBL/GenBank/DDBJ databases">
        <title>Genomic analysis of 38 Legionella species identifies large and diverse effector repertoires.</title>
        <authorList>
            <person name="Burstein D."/>
            <person name="Amaro F."/>
            <person name="Zusman T."/>
            <person name="Lifshitz Z."/>
            <person name="Cohen O."/>
            <person name="Gilbert J.A."/>
            <person name="Pupko T."/>
            <person name="Shuman H.A."/>
            <person name="Segal G."/>
        </authorList>
    </citation>
    <scope>NUCLEOTIDE SEQUENCE [LARGE SCALE GENOMIC DNA]</scope>
    <source>
        <strain evidence="2 3">SC-63-C7</strain>
    </source>
</reference>
<dbReference type="OrthoDB" id="5634165at2"/>
<dbReference type="Proteomes" id="UP000054703">
    <property type="component" value="Unassembled WGS sequence"/>
</dbReference>
<organism evidence="2 3">
    <name type="scientific">Legionella santicrucis</name>
    <dbReference type="NCBI Taxonomy" id="45074"/>
    <lineage>
        <taxon>Bacteria</taxon>
        <taxon>Pseudomonadati</taxon>
        <taxon>Pseudomonadota</taxon>
        <taxon>Gammaproteobacteria</taxon>
        <taxon>Legionellales</taxon>
        <taxon>Legionellaceae</taxon>
        <taxon>Legionella</taxon>
    </lineage>
</organism>
<feature type="transmembrane region" description="Helical" evidence="1">
    <location>
        <begin position="84"/>
        <end position="102"/>
    </location>
</feature>
<accession>A0A0W0YQY7</accession>
<keyword evidence="1" id="KW-0812">Transmembrane</keyword>
<evidence type="ECO:0000313" key="3">
    <source>
        <dbReference type="Proteomes" id="UP000054703"/>
    </source>
</evidence>
<dbReference type="RefSeq" id="WP_058514544.1">
    <property type="nucleotide sequence ID" value="NZ_CAAAIH010000068.1"/>
</dbReference>
<gene>
    <name evidence="2" type="ORF">Lsan_2454</name>
</gene>